<comment type="caution">
    <text evidence="3">The sequence shown here is derived from an EMBL/GenBank/DDBJ whole genome shotgun (WGS) entry which is preliminary data.</text>
</comment>
<dbReference type="PROSITE" id="PS50801">
    <property type="entry name" value="STAS"/>
    <property type="match status" value="1"/>
</dbReference>
<dbReference type="PANTHER" id="PTHR33745">
    <property type="entry name" value="RSBT ANTAGONIST PROTEIN RSBS-RELATED"/>
    <property type="match status" value="1"/>
</dbReference>
<organism evidence="3 4">
    <name type="scientific">Evansella tamaricis</name>
    <dbReference type="NCBI Taxonomy" id="2069301"/>
    <lineage>
        <taxon>Bacteria</taxon>
        <taxon>Bacillati</taxon>
        <taxon>Bacillota</taxon>
        <taxon>Bacilli</taxon>
        <taxon>Bacillales</taxon>
        <taxon>Bacillaceae</taxon>
        <taxon>Evansella</taxon>
    </lineage>
</organism>
<dbReference type="InterPro" id="IPR051932">
    <property type="entry name" value="Bact_StressResp_Reg"/>
</dbReference>
<dbReference type="CDD" id="cd07041">
    <property type="entry name" value="STAS_RsbR_RsbS_like"/>
    <property type="match status" value="1"/>
</dbReference>
<feature type="domain" description="STAS" evidence="2">
    <location>
        <begin position="160"/>
        <end position="272"/>
    </location>
</feature>
<dbReference type="InterPro" id="IPR002645">
    <property type="entry name" value="STAS_dom"/>
</dbReference>
<reference evidence="3 4" key="1">
    <citation type="submission" date="2021-06" db="EMBL/GenBank/DDBJ databases">
        <title>Bacillus sp. RD4P76, an endophyte from a halophyte.</title>
        <authorList>
            <person name="Sun J.-Q."/>
        </authorList>
    </citation>
    <scope>NUCLEOTIDE SEQUENCE [LARGE SCALE GENOMIC DNA]</scope>
    <source>
        <strain evidence="3 4">CGMCC 1.15917</strain>
    </source>
</reference>
<name>A0ABS6JHQ1_9BACI</name>
<dbReference type="RefSeq" id="WP_217065947.1">
    <property type="nucleotide sequence ID" value="NZ_JAHQCS010000088.1"/>
</dbReference>
<dbReference type="Proteomes" id="UP000784880">
    <property type="component" value="Unassembled WGS sequence"/>
</dbReference>
<protein>
    <submittedName>
        <fullName evidence="3">STAS domain-containing protein</fullName>
    </submittedName>
</protein>
<evidence type="ECO:0000313" key="3">
    <source>
        <dbReference type="EMBL" id="MBU9711863.1"/>
    </source>
</evidence>
<keyword evidence="1" id="KW-0597">Phosphoprotein</keyword>
<dbReference type="PANTHER" id="PTHR33745:SF3">
    <property type="entry name" value="RSBT CO-ANTAGONIST PROTEIN RSBRC"/>
    <property type="match status" value="1"/>
</dbReference>
<proteinExistence type="predicted"/>
<evidence type="ECO:0000256" key="1">
    <source>
        <dbReference type="ARBA" id="ARBA00022553"/>
    </source>
</evidence>
<dbReference type="EMBL" id="JAHQCS010000088">
    <property type="protein sequence ID" value="MBU9711863.1"/>
    <property type="molecule type" value="Genomic_DNA"/>
</dbReference>
<gene>
    <name evidence="3" type="ORF">KS419_08950</name>
</gene>
<evidence type="ECO:0000259" key="2">
    <source>
        <dbReference type="PROSITE" id="PS50801"/>
    </source>
</evidence>
<evidence type="ECO:0000313" key="4">
    <source>
        <dbReference type="Proteomes" id="UP000784880"/>
    </source>
</evidence>
<dbReference type="Pfam" id="PF01740">
    <property type="entry name" value="STAS"/>
    <property type="match status" value="1"/>
</dbReference>
<accession>A0ABS6JHQ1</accession>
<sequence length="275" mass="31845">MNLNYEEHYSIKDFLINNQEKFEEGLLKEATNVKDKINEIHRIGNINLLGNAHKVVMYIVEDREEDLINFAKYEGIAWAKHSLTLSFKLEWVQAIRRTLWVFLHHYDLLSPSEIDRETFFVQEKKVNVMIDHFFTHFFMAYSKFKDELLEKQRRLVESLSVPIIPIHTDVCVLPLIGELDSLRLTIINEKILTEIGSKSIQTLILDLSGVAPMEEEAVVMISQMIDSVFLMGCKTVITGLRHETVMSLRSPAATFNNQVEYRGTLQLAMKDVSLK</sequence>
<keyword evidence="4" id="KW-1185">Reference proteome</keyword>